<dbReference type="InterPro" id="IPR057023">
    <property type="entry name" value="PTP-SAK"/>
</dbReference>
<reference evidence="5" key="1">
    <citation type="submission" date="2015-02" db="EMBL/GenBank/DDBJ databases">
        <authorList>
            <person name="Gon?alves P."/>
        </authorList>
    </citation>
    <scope>NUCLEOTIDE SEQUENCE [LARGE SCALE GENOMIC DNA]</scope>
</reference>
<dbReference type="Proteomes" id="UP000243876">
    <property type="component" value="Unassembled WGS sequence"/>
</dbReference>
<sequence length="681" mass="71836">MPPLVSVCTAKPLSVSLSPAHSHRPPLSSPTKRGYRTSPTSSPTLGGSEELDQSPRVLRTKLSNEADEVRLELKLDIGAPAVEAGREDVHTPNTPPEERPEPLIGLGVGVFGYGEKHVALGEFQAAEDEGATQTATAERQMRELASMPVDMQYALARLCSQHPGSEYNSLKKAVAAAAAGPPQQAPVQAGSASPSQQTPPPMPAFPHIQKSSNSGPSSPPAAHSRSLARPASTGAIPVRTRQTAAGPPRTPALQAAGGALPKSTLTPTLARFNFELSPAASTSASVEQPIAAIQSAKTLLSDLVAGEPVAVQRTPTKVVVSEKVPAAHGSASRSPPTQFSELPGPPSTSILGLLPGMTVVNGVPVKTSVSHPIKFTQFYSISPLVPPELLPYFASRIFASTSSPAPRSPLTPASSHLLNSISPSPSLLRPHPECDLLTLTTPTTSGCFPSPPPLKSLPLKGGAPRALGNFMLSSCPGKKVRMNGEPIKGGRGAICRDVKLDLQRAKDEGVRMVVCCLDDQELAYLGTPYQEYAAACSSLGISILRIPMVEGFAPSSPSSLDAQLERLIQNHTLRGESVLAHCRGGIGRAGLVASCWMIKMGFVGAAGTGMVGEGEESEVDWMKEEPMRILERVIELIRRRRSVKSIETTHQVLFLLQYIIYLQQNAHLADASALVATPRTV</sequence>
<feature type="compositionally biased region" description="Polar residues" evidence="2">
    <location>
        <begin position="331"/>
        <end position="340"/>
    </location>
</feature>
<evidence type="ECO:0000259" key="3">
    <source>
        <dbReference type="PROSITE" id="PS50056"/>
    </source>
</evidence>
<keyword evidence="5" id="KW-1185">Reference proteome</keyword>
<dbReference type="SUPFAM" id="SSF52799">
    <property type="entry name" value="(Phosphotyrosine protein) phosphatases II"/>
    <property type="match status" value="1"/>
</dbReference>
<evidence type="ECO:0000313" key="4">
    <source>
        <dbReference type="EMBL" id="CEQ40689.1"/>
    </source>
</evidence>
<dbReference type="PROSITE" id="PS50056">
    <property type="entry name" value="TYR_PHOSPHATASE_2"/>
    <property type="match status" value="1"/>
</dbReference>
<feature type="compositionally biased region" description="Low complexity" evidence="2">
    <location>
        <begin position="178"/>
        <end position="196"/>
    </location>
</feature>
<feature type="domain" description="Tyrosine specific protein phosphatases" evidence="3">
    <location>
        <begin position="558"/>
        <end position="641"/>
    </location>
</feature>
<feature type="region of interest" description="Disordered" evidence="2">
    <location>
        <begin position="178"/>
        <end position="260"/>
    </location>
</feature>
<gene>
    <name evidence="4" type="primary">SPOSA6832_02319</name>
</gene>
<dbReference type="InterPro" id="IPR029021">
    <property type="entry name" value="Prot-tyrosine_phosphatase-like"/>
</dbReference>
<organism evidence="4 5">
    <name type="scientific">Sporidiobolus salmonicolor</name>
    <name type="common">Yeast-like fungus</name>
    <name type="synonym">Sporobolomyces salmonicolor</name>
    <dbReference type="NCBI Taxonomy" id="5005"/>
    <lineage>
        <taxon>Eukaryota</taxon>
        <taxon>Fungi</taxon>
        <taxon>Dikarya</taxon>
        <taxon>Basidiomycota</taxon>
        <taxon>Pucciniomycotina</taxon>
        <taxon>Microbotryomycetes</taxon>
        <taxon>Sporidiobolales</taxon>
        <taxon>Sporidiobolaceae</taxon>
        <taxon>Sporobolomyces</taxon>
    </lineage>
</organism>
<feature type="region of interest" description="Disordered" evidence="2">
    <location>
        <begin position="323"/>
        <end position="346"/>
    </location>
</feature>
<proteinExistence type="predicted"/>
<dbReference type="InterPro" id="IPR000387">
    <property type="entry name" value="Tyr_Pase_dom"/>
</dbReference>
<feature type="region of interest" description="Disordered" evidence="2">
    <location>
        <begin position="13"/>
        <end position="65"/>
    </location>
</feature>
<protein>
    <submittedName>
        <fullName evidence="4">SPOSA6832_02319-mRNA-1:cds</fullName>
    </submittedName>
</protein>
<evidence type="ECO:0000256" key="1">
    <source>
        <dbReference type="ARBA" id="ARBA00022801"/>
    </source>
</evidence>
<evidence type="ECO:0000256" key="2">
    <source>
        <dbReference type="SAM" id="MobiDB-lite"/>
    </source>
</evidence>
<dbReference type="InterPro" id="IPR050561">
    <property type="entry name" value="PTP"/>
</dbReference>
<keyword evidence="1" id="KW-0378">Hydrolase</keyword>
<dbReference type="GO" id="GO:0016791">
    <property type="term" value="F:phosphatase activity"/>
    <property type="evidence" value="ECO:0007669"/>
    <property type="project" value="UniProtKB-ARBA"/>
</dbReference>
<dbReference type="Gene3D" id="3.90.190.10">
    <property type="entry name" value="Protein tyrosine phosphatase superfamily"/>
    <property type="match status" value="1"/>
</dbReference>
<dbReference type="OrthoDB" id="266663at2759"/>
<feature type="compositionally biased region" description="Basic and acidic residues" evidence="2">
    <location>
        <begin position="84"/>
        <end position="101"/>
    </location>
</feature>
<name>A0A0D6EL52_SPOSA</name>
<evidence type="ECO:0000313" key="5">
    <source>
        <dbReference type="Proteomes" id="UP000243876"/>
    </source>
</evidence>
<dbReference type="AlphaFoldDB" id="A0A0D6EL52"/>
<accession>A0A0D6EL52</accession>
<dbReference type="EMBL" id="CENE01000008">
    <property type="protein sequence ID" value="CEQ40689.1"/>
    <property type="molecule type" value="Genomic_DNA"/>
</dbReference>
<dbReference type="PANTHER" id="PTHR23339">
    <property type="entry name" value="TYROSINE SPECIFIC PROTEIN PHOSPHATASE AND DUAL SPECIFICITY PROTEIN PHOSPHATASE"/>
    <property type="match status" value="1"/>
</dbReference>
<feature type="region of interest" description="Disordered" evidence="2">
    <location>
        <begin position="82"/>
        <end position="102"/>
    </location>
</feature>
<feature type="compositionally biased region" description="Low complexity" evidence="2">
    <location>
        <begin position="211"/>
        <end position="232"/>
    </location>
</feature>
<dbReference type="Pfam" id="PF22784">
    <property type="entry name" value="PTP-SAK"/>
    <property type="match status" value="1"/>
</dbReference>